<feature type="region of interest" description="Disordered" evidence="1">
    <location>
        <begin position="20"/>
        <end position="79"/>
    </location>
</feature>
<gene>
    <name evidence="2" type="ORF">PYW07_009049</name>
</gene>
<dbReference type="AlphaFoldDB" id="A0AAD8DM07"/>
<dbReference type="Proteomes" id="UP001231518">
    <property type="component" value="Chromosome 22"/>
</dbReference>
<comment type="caution">
    <text evidence="2">The sequence shown here is derived from an EMBL/GenBank/DDBJ whole genome shotgun (WGS) entry which is preliminary data.</text>
</comment>
<feature type="compositionally biased region" description="Polar residues" evidence="1">
    <location>
        <begin position="485"/>
        <end position="508"/>
    </location>
</feature>
<feature type="region of interest" description="Disordered" evidence="1">
    <location>
        <begin position="453"/>
        <end position="523"/>
    </location>
</feature>
<name>A0AAD8DM07_MYTSE</name>
<dbReference type="EMBL" id="JARGEI010000024">
    <property type="protein sequence ID" value="KAJ8709223.1"/>
    <property type="molecule type" value="Genomic_DNA"/>
</dbReference>
<keyword evidence="3" id="KW-1185">Reference proteome</keyword>
<proteinExistence type="predicted"/>
<reference evidence="2" key="1">
    <citation type="submission" date="2023-03" db="EMBL/GenBank/DDBJ databases">
        <title>Chromosome-level genomes of two armyworms, Mythimna separata and Mythimna loreyi, provide insights into the biosynthesis and reception of sex pheromones.</title>
        <authorList>
            <person name="Zhao H."/>
        </authorList>
    </citation>
    <scope>NUCLEOTIDE SEQUENCE</scope>
    <source>
        <strain evidence="2">BeijingLab</strain>
        <tissue evidence="2">Pupa</tissue>
    </source>
</reference>
<evidence type="ECO:0000256" key="1">
    <source>
        <dbReference type="SAM" id="MobiDB-lite"/>
    </source>
</evidence>
<feature type="compositionally biased region" description="Polar residues" evidence="1">
    <location>
        <begin position="455"/>
        <end position="474"/>
    </location>
</feature>
<protein>
    <submittedName>
        <fullName evidence="2">Uncharacterized protein</fullName>
    </submittedName>
</protein>
<feature type="region of interest" description="Disordered" evidence="1">
    <location>
        <begin position="231"/>
        <end position="252"/>
    </location>
</feature>
<sequence length="589" mass="67104">MEHLVELSFALCAYAAEVKKETESAAEPAMTKDKRQTQGEYTLGYRIARKQEQVAPVEEPQDDDKPVSRSDAEQYRPGQVFSLNTQELLELQPERKAPLSSNQLLQQLYRPQQTEQKQNLQQIYYLEPQAARQVSYQPSSHAVIARPDYTSNGGEASVGAALSVSDTGSNANAYNQDLLALLGQPPLRAAEEPQQQLYSQPQQVQHLQQVQASNVQSVAPQYQQVDRYISKPSKKSKLRNKVQVAQPQPSPAAPQQYLIETTNVQQQQAAQQSPLYRQPQQQQRVAQALRYVQVPQTQASQQILYERPESQGLKVVPAPKLQPLQPLQQNQQLQQQQLQSQQQQQPRAQLAYRIVPQYQQPEASPKQYRIYEAPRQVIRPQEQSRLQSQNVERPVAYLKRFPEYEKMRAVKIYDPISEGIPQQPAQIIGEQQYYLRPIYRTSEQRPRYEMPAQIKSEQSRVSEQAKAPQSSIYVSKNVAPRKQARPQQQVYREQPSSVEQVNLEQHGQSLDEQRAQLPPPKNNKAYTPEEFAALVAAGYAVTPVPVSSINLQEAQSRSSVESVTMLPKRRTILATRRHQYLPLRGDDAP</sequence>
<accession>A0AAD8DM07</accession>
<feature type="compositionally biased region" description="Basic and acidic residues" evidence="1">
    <location>
        <begin position="63"/>
        <end position="74"/>
    </location>
</feature>
<organism evidence="2 3">
    <name type="scientific">Mythimna separata</name>
    <name type="common">Oriental armyworm</name>
    <name type="synonym">Pseudaletia separata</name>
    <dbReference type="NCBI Taxonomy" id="271217"/>
    <lineage>
        <taxon>Eukaryota</taxon>
        <taxon>Metazoa</taxon>
        <taxon>Ecdysozoa</taxon>
        <taxon>Arthropoda</taxon>
        <taxon>Hexapoda</taxon>
        <taxon>Insecta</taxon>
        <taxon>Pterygota</taxon>
        <taxon>Neoptera</taxon>
        <taxon>Endopterygota</taxon>
        <taxon>Lepidoptera</taxon>
        <taxon>Glossata</taxon>
        <taxon>Ditrysia</taxon>
        <taxon>Noctuoidea</taxon>
        <taxon>Noctuidae</taxon>
        <taxon>Noctuinae</taxon>
        <taxon>Hadenini</taxon>
        <taxon>Mythimna</taxon>
    </lineage>
</organism>
<evidence type="ECO:0000313" key="2">
    <source>
        <dbReference type="EMBL" id="KAJ8709223.1"/>
    </source>
</evidence>
<evidence type="ECO:0000313" key="3">
    <source>
        <dbReference type="Proteomes" id="UP001231518"/>
    </source>
</evidence>